<organism evidence="4 5">
    <name type="scientific">Pseudothermotoga hypogea DSM 11164 = NBRC 106472</name>
    <dbReference type="NCBI Taxonomy" id="1123384"/>
    <lineage>
        <taxon>Bacteria</taxon>
        <taxon>Thermotogati</taxon>
        <taxon>Thermotogota</taxon>
        <taxon>Thermotogae</taxon>
        <taxon>Thermotogales</taxon>
        <taxon>Thermotogaceae</taxon>
        <taxon>Pseudothermotoga</taxon>
    </lineage>
</organism>
<keyword evidence="3" id="KW-0406">Ion transport</keyword>
<evidence type="ECO:0000256" key="3">
    <source>
        <dbReference type="ARBA" id="ARBA00023065"/>
    </source>
</evidence>
<dbReference type="EMBL" id="CP007141">
    <property type="protein sequence ID" value="AJC73382.1"/>
    <property type="molecule type" value="Genomic_DNA"/>
</dbReference>
<reference evidence="4 5" key="1">
    <citation type="submission" date="2014-01" db="EMBL/GenBank/DDBJ databases">
        <title>Genome sequencing of Thermotog hypogea.</title>
        <authorList>
            <person name="Zhang X."/>
            <person name="Alvare G."/>
            <person name="Fristensky B."/>
            <person name="Chen L."/>
            <person name="Suen T."/>
            <person name="Chen Q."/>
            <person name="Ma K."/>
        </authorList>
    </citation>
    <scope>NUCLEOTIDE SEQUENCE [LARGE SCALE GENOMIC DNA]</scope>
    <source>
        <strain evidence="4 5">DSM 11164</strain>
    </source>
</reference>
<dbReference type="PaxDb" id="1123384-AJ81_03200"/>
<accession>A0A0X1KQ46</accession>
<evidence type="ECO:0000313" key="5">
    <source>
        <dbReference type="Proteomes" id="UP000077469"/>
    </source>
</evidence>
<dbReference type="PANTHER" id="PTHR11671">
    <property type="entry name" value="V-TYPE ATP SYNTHASE SUBUNIT D"/>
    <property type="match status" value="1"/>
</dbReference>
<keyword evidence="2" id="KW-0813">Transport</keyword>
<dbReference type="GO" id="GO:0046961">
    <property type="term" value="F:proton-transporting ATPase activity, rotational mechanism"/>
    <property type="evidence" value="ECO:0007669"/>
    <property type="project" value="InterPro"/>
</dbReference>
<dbReference type="Gene3D" id="1.10.287.3240">
    <property type="match status" value="1"/>
</dbReference>
<dbReference type="RefSeq" id="WP_031504016.1">
    <property type="nucleotide sequence ID" value="NC_022795.1"/>
</dbReference>
<evidence type="ECO:0000256" key="2">
    <source>
        <dbReference type="ARBA" id="ARBA00022448"/>
    </source>
</evidence>
<dbReference type="Pfam" id="PF01813">
    <property type="entry name" value="ATP-synt_D"/>
    <property type="match status" value="1"/>
</dbReference>
<comment type="similarity">
    <text evidence="1">Belongs to the V-ATPase D subunit family.</text>
</comment>
<dbReference type="KEGG" id="phy:AJ81_03200"/>
<name>A0A0X1KQ46_9THEM</name>
<evidence type="ECO:0000313" key="4">
    <source>
        <dbReference type="EMBL" id="AJC73382.1"/>
    </source>
</evidence>
<dbReference type="AlphaFoldDB" id="A0A0X1KQ46"/>
<evidence type="ECO:0000256" key="1">
    <source>
        <dbReference type="ARBA" id="ARBA00005850"/>
    </source>
</evidence>
<protein>
    <submittedName>
        <fullName evidence="4">ATPase</fullName>
    </submittedName>
</protein>
<dbReference type="OrthoDB" id="49450at2"/>
<sequence length="200" mass="23912">MPLRVNPNRMELLKLKKRLVLARRGHKLLEDKLEGLIQRFLQESKDYRTFRDQVESEFLTFLAIGAYTRTRIRDESWQLIVQSSQGSVKLKHRTEKRMNVPVEVLSVEEVSLPTYSLVETPTVLDEITRKWEELLKKMVELSNREHYLIALAMEIERTKRRVNALEYKLIPQLQETIKFISTKLEELERSNFFRLLRLKE</sequence>
<dbReference type="PATRIC" id="fig|1123384.7.peg.628"/>
<keyword evidence="5" id="KW-1185">Reference proteome</keyword>
<proteinExistence type="inferred from homology"/>
<dbReference type="Proteomes" id="UP000077469">
    <property type="component" value="Chromosome"/>
</dbReference>
<gene>
    <name evidence="4" type="ORF">AJ81_03200</name>
</gene>
<dbReference type="NCBIfam" id="TIGR00309">
    <property type="entry name" value="V_ATPase_subD"/>
    <property type="match status" value="1"/>
</dbReference>
<dbReference type="InterPro" id="IPR002699">
    <property type="entry name" value="V_ATPase_D"/>
</dbReference>
<dbReference type="STRING" id="1123384.AJ81_03200"/>